<dbReference type="FunFam" id="1.10.510.10:FF:000468">
    <property type="entry name" value="PTI1-like tyrosine-protein kinase 3"/>
    <property type="match status" value="1"/>
</dbReference>
<dbReference type="EMBL" id="JAMYWD010000007">
    <property type="protein sequence ID" value="KAJ4964627.1"/>
    <property type="molecule type" value="Genomic_DNA"/>
</dbReference>
<dbReference type="GO" id="GO:0005524">
    <property type="term" value="F:ATP binding"/>
    <property type="evidence" value="ECO:0007669"/>
    <property type="project" value="UniProtKB-UniRule"/>
</dbReference>
<feature type="compositionally biased region" description="Polar residues" evidence="14">
    <location>
        <begin position="450"/>
        <end position="461"/>
    </location>
</feature>
<dbReference type="PROSITE" id="PS50011">
    <property type="entry name" value="PROTEIN_KINASE_DOM"/>
    <property type="match status" value="1"/>
</dbReference>
<proteinExistence type="predicted"/>
<evidence type="ECO:0000313" key="17">
    <source>
        <dbReference type="EMBL" id="KAJ4964627.1"/>
    </source>
</evidence>
<dbReference type="Pfam" id="PF07714">
    <property type="entry name" value="PK_Tyr_Ser-Thr"/>
    <property type="match status" value="1"/>
</dbReference>
<comment type="caution">
    <text evidence="17">The sequence shown here is derived from an EMBL/GenBank/DDBJ whole genome shotgun (WGS) entry which is preliminary data.</text>
</comment>
<evidence type="ECO:0000256" key="15">
    <source>
        <dbReference type="SAM" id="Phobius"/>
    </source>
</evidence>
<dbReference type="InterPro" id="IPR000719">
    <property type="entry name" value="Prot_kinase_dom"/>
</dbReference>
<comment type="subcellular location">
    <subcellularLocation>
        <location evidence="1">Cell membrane</location>
        <topology evidence="1">Single-pass membrane protein</topology>
    </subcellularLocation>
</comment>
<evidence type="ECO:0000256" key="8">
    <source>
        <dbReference type="ARBA" id="ARBA00022777"/>
    </source>
</evidence>
<dbReference type="Proteomes" id="UP001141806">
    <property type="component" value="Unassembled WGS sequence"/>
</dbReference>
<keyword evidence="6" id="KW-0732">Signal</keyword>
<evidence type="ECO:0000256" key="9">
    <source>
        <dbReference type="ARBA" id="ARBA00022840"/>
    </source>
</evidence>
<evidence type="ECO:0000256" key="12">
    <source>
        <dbReference type="ARBA" id="ARBA00023157"/>
    </source>
</evidence>
<evidence type="ECO:0000256" key="13">
    <source>
        <dbReference type="PROSITE-ProRule" id="PRU10141"/>
    </source>
</evidence>
<reference evidence="17" key="1">
    <citation type="journal article" date="2023" name="Plant J.">
        <title>The genome of the king protea, Protea cynaroides.</title>
        <authorList>
            <person name="Chang J."/>
            <person name="Duong T.A."/>
            <person name="Schoeman C."/>
            <person name="Ma X."/>
            <person name="Roodt D."/>
            <person name="Barker N."/>
            <person name="Li Z."/>
            <person name="Van de Peer Y."/>
            <person name="Mizrachi E."/>
        </authorList>
    </citation>
    <scope>NUCLEOTIDE SEQUENCE</scope>
    <source>
        <tissue evidence="17">Young leaves</tissue>
    </source>
</reference>
<dbReference type="InterPro" id="IPR011009">
    <property type="entry name" value="Kinase-like_dom_sf"/>
</dbReference>
<feature type="domain" description="Protein kinase" evidence="16">
    <location>
        <begin position="504"/>
        <end position="806"/>
    </location>
</feature>
<accession>A0A9Q0HDX4</accession>
<evidence type="ECO:0000256" key="1">
    <source>
        <dbReference type="ARBA" id="ARBA00004162"/>
    </source>
</evidence>
<dbReference type="Gene3D" id="3.30.200.20">
    <property type="entry name" value="Phosphorylase Kinase, domain 1"/>
    <property type="match status" value="1"/>
</dbReference>
<dbReference type="InterPro" id="IPR017441">
    <property type="entry name" value="Protein_kinase_ATP_BS"/>
</dbReference>
<evidence type="ECO:0000256" key="2">
    <source>
        <dbReference type="ARBA" id="ARBA00022475"/>
    </source>
</evidence>
<dbReference type="SUPFAM" id="SSF50985">
    <property type="entry name" value="RCC1/BLIP-II"/>
    <property type="match status" value="1"/>
</dbReference>
<dbReference type="SUPFAM" id="SSF56112">
    <property type="entry name" value="Protein kinase-like (PK-like)"/>
    <property type="match status" value="1"/>
</dbReference>
<dbReference type="Gene3D" id="1.10.510.10">
    <property type="entry name" value="Transferase(Phosphotransferase) domain 1"/>
    <property type="match status" value="1"/>
</dbReference>
<dbReference type="GO" id="GO:0005886">
    <property type="term" value="C:plasma membrane"/>
    <property type="evidence" value="ECO:0007669"/>
    <property type="project" value="UniProtKB-SubCell"/>
</dbReference>
<keyword evidence="8" id="KW-0418">Kinase</keyword>
<evidence type="ECO:0000313" key="18">
    <source>
        <dbReference type="Proteomes" id="UP001141806"/>
    </source>
</evidence>
<keyword evidence="10 15" id="KW-1133">Transmembrane helix</keyword>
<evidence type="ECO:0000256" key="3">
    <source>
        <dbReference type="ARBA" id="ARBA00022527"/>
    </source>
</evidence>
<keyword evidence="2" id="KW-1003">Cell membrane</keyword>
<evidence type="ECO:0000256" key="6">
    <source>
        <dbReference type="ARBA" id="ARBA00022729"/>
    </source>
</evidence>
<keyword evidence="9 13" id="KW-0067">ATP-binding</keyword>
<dbReference type="InterPro" id="IPR009091">
    <property type="entry name" value="RCC1/BLIP-II"/>
</dbReference>
<dbReference type="AlphaFoldDB" id="A0A9Q0HDX4"/>
<dbReference type="PANTHER" id="PTHR46146">
    <property type="entry name" value="SERINE/THREONINE-PROTEIN KINASE-LIKE PROTEIN CCR4"/>
    <property type="match status" value="1"/>
</dbReference>
<evidence type="ECO:0000259" key="16">
    <source>
        <dbReference type="PROSITE" id="PS50011"/>
    </source>
</evidence>
<keyword evidence="4" id="KW-0808">Transferase</keyword>
<dbReference type="PROSITE" id="PS00108">
    <property type="entry name" value="PROTEIN_KINASE_ST"/>
    <property type="match status" value="1"/>
</dbReference>
<dbReference type="PANTHER" id="PTHR46146:SF4">
    <property type="entry name" value="SERINE_THREONINE-PROTEIN KINASE-LIKE PROTEIN CCR4"/>
    <property type="match status" value="1"/>
</dbReference>
<gene>
    <name evidence="17" type="ORF">NE237_016476</name>
</gene>
<dbReference type="SMART" id="SM00220">
    <property type="entry name" value="S_TKc"/>
    <property type="match status" value="1"/>
</dbReference>
<dbReference type="OrthoDB" id="61110at2759"/>
<organism evidence="17 18">
    <name type="scientific">Protea cynaroides</name>
    <dbReference type="NCBI Taxonomy" id="273540"/>
    <lineage>
        <taxon>Eukaryota</taxon>
        <taxon>Viridiplantae</taxon>
        <taxon>Streptophyta</taxon>
        <taxon>Embryophyta</taxon>
        <taxon>Tracheophyta</taxon>
        <taxon>Spermatophyta</taxon>
        <taxon>Magnoliopsida</taxon>
        <taxon>Proteales</taxon>
        <taxon>Proteaceae</taxon>
        <taxon>Protea</taxon>
    </lineage>
</organism>
<dbReference type="GO" id="GO:0004674">
    <property type="term" value="F:protein serine/threonine kinase activity"/>
    <property type="evidence" value="ECO:0007669"/>
    <property type="project" value="UniProtKB-KW"/>
</dbReference>
<keyword evidence="7 13" id="KW-0547">Nucleotide-binding</keyword>
<keyword evidence="11 15" id="KW-0472">Membrane</keyword>
<keyword evidence="3" id="KW-0723">Serine/threonine-protein kinase</keyword>
<keyword evidence="12" id="KW-1015">Disulfide bond</keyword>
<dbReference type="PROSITE" id="PS00107">
    <property type="entry name" value="PROTEIN_KINASE_ATP"/>
    <property type="match status" value="1"/>
</dbReference>
<dbReference type="InterPro" id="IPR001245">
    <property type="entry name" value="Ser-Thr/Tyr_kinase_cat_dom"/>
</dbReference>
<feature type="region of interest" description="Disordered" evidence="14">
    <location>
        <begin position="450"/>
        <end position="474"/>
    </location>
</feature>
<feature type="binding site" evidence="13">
    <location>
        <position position="532"/>
    </location>
    <ligand>
        <name>ATP</name>
        <dbReference type="ChEBI" id="CHEBI:30616"/>
    </ligand>
</feature>
<protein>
    <recommendedName>
        <fullName evidence="16">Protein kinase domain-containing protein</fullName>
    </recommendedName>
</protein>
<name>A0A9Q0HDX4_9MAGN</name>
<evidence type="ECO:0000256" key="5">
    <source>
        <dbReference type="ARBA" id="ARBA00022692"/>
    </source>
</evidence>
<dbReference type="InterPro" id="IPR008271">
    <property type="entry name" value="Ser/Thr_kinase_AS"/>
</dbReference>
<feature type="transmembrane region" description="Helical" evidence="15">
    <location>
        <begin position="410"/>
        <end position="432"/>
    </location>
</feature>
<dbReference type="Gene3D" id="2.130.10.30">
    <property type="entry name" value="Regulator of chromosome condensation 1/beta-lactamase-inhibitor protein II"/>
    <property type="match status" value="2"/>
</dbReference>
<evidence type="ECO:0000256" key="11">
    <source>
        <dbReference type="ARBA" id="ARBA00023136"/>
    </source>
</evidence>
<evidence type="ECO:0000256" key="4">
    <source>
        <dbReference type="ARBA" id="ARBA00022679"/>
    </source>
</evidence>
<evidence type="ECO:0000256" key="10">
    <source>
        <dbReference type="ARBA" id="ARBA00022989"/>
    </source>
</evidence>
<dbReference type="CDD" id="cd14066">
    <property type="entry name" value="STKc_IRAK"/>
    <property type="match status" value="1"/>
</dbReference>
<evidence type="ECO:0000256" key="14">
    <source>
        <dbReference type="SAM" id="MobiDB-lite"/>
    </source>
</evidence>
<keyword evidence="18" id="KW-1185">Reference proteome</keyword>
<evidence type="ECO:0000256" key="7">
    <source>
        <dbReference type="ARBA" id="ARBA00022741"/>
    </source>
</evidence>
<sequence length="817" mass="89252">MVLKTKSKSFCSFFPFLLFSSYNNEIEGFSLPRPFHTSMIPQNPLSLLLLLIFLLASVLPLSSSLSSVAIGEASNQTIICALTGQTSLTCINFPEGTQIPIPSSNTLLSAIAAGDNFLCSLSYPSLTYDNSIDCWRFSGNSTDLTSNTIYQGAMLDDFQGGSSHICGIINNPNSLVCWQWHGFNSSNAKDLWKIAVGQEFVCGLLTNGEIKCFGTNNSIVGKEPTGNYTFIAAGPEQACAISMDNTLVDCWGKTPVSHLSGCFNSLALGNNSGCAIRDNYTVFCWGENNFALPESLQGVFFLSITGKSSVFCGVIMRNYSLICWDSENLNSTSLVFQSVMPGPCQTQCQCGIFPDYGLFCDQGFICLPCLKSSAGLGLGQPTLYPPASSPPLSGQSSSSISNSTSNNSGLIELIVGCVGVVAWISVFGFFLFKYCKRKVYRVHDTGPLHTTTHHQQGSAQIHTPEGSSFGPPKGEKRLIGMVSMGSNKLESFPLEELRQATDNFSDGHKIGCGSYGSVYRATLLDGREVAIKRAEVTSSTSPLYACSVKRQEDKEHAFISELSHLSRLNHKNLVQLYGYCDQANERVLVYEFMVNGTLHDHLHHFNDSPIMSWPTRIKVALDAARGIEYLHTWAVPQIIHRDIKSSNILLNDQWIAKVSDFGLSLMGPDDEDAHLSLRAAGTVGYMDPAYYKFQQLTTKSDVYSFGVVLLELLSGHKAIHRNEETGLPTNVVHNMVPYIIRDEIHRVLDPRLPLPTPCQIEAVAYVGYLAADCVVADGRDRPTMTEIVDSLERALDACLAKQNPFLSRSTTGSSIGE</sequence>
<keyword evidence="5 15" id="KW-0812">Transmembrane</keyword>